<keyword evidence="8" id="KW-0067">ATP-binding</keyword>
<evidence type="ECO:0000256" key="9">
    <source>
        <dbReference type="ARBA" id="ARBA00023012"/>
    </source>
</evidence>
<accession>A0A7C5MBY5</accession>
<dbReference type="FunFam" id="1.10.287.130:FF:000038">
    <property type="entry name" value="Sensory transduction histidine kinase"/>
    <property type="match status" value="1"/>
</dbReference>
<comment type="subcellular location">
    <subcellularLocation>
        <location evidence="2">Membrane</location>
    </subcellularLocation>
</comment>
<evidence type="ECO:0000256" key="10">
    <source>
        <dbReference type="ARBA" id="ARBA00023136"/>
    </source>
</evidence>
<proteinExistence type="predicted"/>
<dbReference type="Pfam" id="PF02518">
    <property type="entry name" value="HATPase_c"/>
    <property type="match status" value="1"/>
</dbReference>
<dbReference type="AlphaFoldDB" id="A0A7C5MBY5"/>
<dbReference type="SUPFAM" id="SSF55874">
    <property type="entry name" value="ATPase domain of HSP90 chaperone/DNA topoisomerase II/histidine kinase"/>
    <property type="match status" value="1"/>
</dbReference>
<dbReference type="InterPro" id="IPR004358">
    <property type="entry name" value="Sig_transdc_His_kin-like_C"/>
</dbReference>
<keyword evidence="10" id="KW-0472">Membrane</keyword>
<evidence type="ECO:0000256" key="4">
    <source>
        <dbReference type="ARBA" id="ARBA00022553"/>
    </source>
</evidence>
<keyword evidence="6" id="KW-0547">Nucleotide-binding</keyword>
<dbReference type="PROSITE" id="PS50109">
    <property type="entry name" value="HIS_KIN"/>
    <property type="match status" value="1"/>
</dbReference>
<keyword evidence="5" id="KW-0808">Transferase</keyword>
<dbReference type="Pfam" id="PF00512">
    <property type="entry name" value="HisKA"/>
    <property type="match status" value="1"/>
</dbReference>
<feature type="domain" description="Histidine kinase" evidence="12">
    <location>
        <begin position="210"/>
        <end position="425"/>
    </location>
</feature>
<dbReference type="EC" id="2.7.13.3" evidence="3"/>
<evidence type="ECO:0000259" key="12">
    <source>
        <dbReference type="PROSITE" id="PS50109"/>
    </source>
</evidence>
<dbReference type="CDD" id="cd16922">
    <property type="entry name" value="HATPase_EvgS-ArcB-TorS-like"/>
    <property type="match status" value="1"/>
</dbReference>
<dbReference type="PANTHER" id="PTHR43047:SF72">
    <property type="entry name" value="OSMOSENSING HISTIDINE PROTEIN KINASE SLN1"/>
    <property type="match status" value="1"/>
</dbReference>
<dbReference type="GO" id="GO:0000155">
    <property type="term" value="F:phosphorelay sensor kinase activity"/>
    <property type="evidence" value="ECO:0007669"/>
    <property type="project" value="InterPro"/>
</dbReference>
<dbReference type="Gene3D" id="1.10.287.130">
    <property type="match status" value="1"/>
</dbReference>
<keyword evidence="9" id="KW-0902">Two-component regulatory system</keyword>
<dbReference type="Proteomes" id="UP000886014">
    <property type="component" value="Unassembled WGS sequence"/>
</dbReference>
<dbReference type="PANTHER" id="PTHR43047">
    <property type="entry name" value="TWO-COMPONENT HISTIDINE PROTEIN KINASE"/>
    <property type="match status" value="1"/>
</dbReference>
<evidence type="ECO:0000313" key="13">
    <source>
        <dbReference type="EMBL" id="HHF58319.1"/>
    </source>
</evidence>
<evidence type="ECO:0000256" key="8">
    <source>
        <dbReference type="ARBA" id="ARBA00022840"/>
    </source>
</evidence>
<reference evidence="13" key="1">
    <citation type="journal article" date="2020" name="mSystems">
        <title>Genome- and Community-Level Interaction Insights into Carbon Utilization and Element Cycling Functions of Hydrothermarchaeota in Hydrothermal Sediment.</title>
        <authorList>
            <person name="Zhou Z."/>
            <person name="Liu Y."/>
            <person name="Xu W."/>
            <person name="Pan J."/>
            <person name="Luo Z.H."/>
            <person name="Li M."/>
        </authorList>
    </citation>
    <scope>NUCLEOTIDE SEQUENCE [LARGE SCALE GENOMIC DNA]</scope>
    <source>
        <strain evidence="13">HyVt-94</strain>
    </source>
</reference>
<dbReference type="FunFam" id="3.30.565.10:FF:000010">
    <property type="entry name" value="Sensor histidine kinase RcsC"/>
    <property type="match status" value="1"/>
</dbReference>
<evidence type="ECO:0000256" key="11">
    <source>
        <dbReference type="ARBA" id="ARBA00023306"/>
    </source>
</evidence>
<evidence type="ECO:0000256" key="6">
    <source>
        <dbReference type="ARBA" id="ARBA00022741"/>
    </source>
</evidence>
<dbReference type="InterPro" id="IPR005467">
    <property type="entry name" value="His_kinase_dom"/>
</dbReference>
<dbReference type="GO" id="GO:0009927">
    <property type="term" value="F:histidine phosphotransfer kinase activity"/>
    <property type="evidence" value="ECO:0007669"/>
    <property type="project" value="TreeGrafter"/>
</dbReference>
<protein>
    <recommendedName>
        <fullName evidence="3">histidine kinase</fullName>
        <ecNumber evidence="3">2.7.13.3</ecNumber>
    </recommendedName>
</protein>
<organism evidence="13">
    <name type="scientific">candidate division WOR-3 bacterium</name>
    <dbReference type="NCBI Taxonomy" id="2052148"/>
    <lineage>
        <taxon>Bacteria</taxon>
        <taxon>Bacteria division WOR-3</taxon>
    </lineage>
</organism>
<evidence type="ECO:0000256" key="3">
    <source>
        <dbReference type="ARBA" id="ARBA00012438"/>
    </source>
</evidence>
<dbReference type="PRINTS" id="PR00344">
    <property type="entry name" value="BCTRLSENSOR"/>
</dbReference>
<comment type="caution">
    <text evidence="13">The sequence shown here is derived from an EMBL/GenBank/DDBJ whole genome shotgun (WGS) entry which is preliminary data.</text>
</comment>
<dbReference type="Gene3D" id="3.30.565.10">
    <property type="entry name" value="Histidine kinase-like ATPase, C-terminal domain"/>
    <property type="match status" value="1"/>
</dbReference>
<dbReference type="EMBL" id="DRTV01000194">
    <property type="protein sequence ID" value="HHF58319.1"/>
    <property type="molecule type" value="Genomic_DNA"/>
</dbReference>
<keyword evidence="11" id="KW-0131">Cell cycle</keyword>
<comment type="catalytic activity">
    <reaction evidence="1">
        <text>ATP + protein L-histidine = ADP + protein N-phospho-L-histidine.</text>
        <dbReference type="EC" id="2.7.13.3"/>
    </reaction>
</comment>
<dbReference type="InterPro" id="IPR003594">
    <property type="entry name" value="HATPase_dom"/>
</dbReference>
<gene>
    <name evidence="13" type="ORF">ENL41_02720</name>
</gene>
<name>A0A7C5MBY5_UNCW3</name>
<evidence type="ECO:0000256" key="7">
    <source>
        <dbReference type="ARBA" id="ARBA00022777"/>
    </source>
</evidence>
<evidence type="ECO:0000256" key="1">
    <source>
        <dbReference type="ARBA" id="ARBA00000085"/>
    </source>
</evidence>
<dbReference type="SMART" id="SM00388">
    <property type="entry name" value="HisKA"/>
    <property type="match status" value="1"/>
</dbReference>
<dbReference type="CDD" id="cd00082">
    <property type="entry name" value="HisKA"/>
    <property type="match status" value="1"/>
</dbReference>
<keyword evidence="4" id="KW-0597">Phosphoprotein</keyword>
<evidence type="ECO:0000256" key="2">
    <source>
        <dbReference type="ARBA" id="ARBA00004370"/>
    </source>
</evidence>
<dbReference type="GO" id="GO:0005524">
    <property type="term" value="F:ATP binding"/>
    <property type="evidence" value="ECO:0007669"/>
    <property type="project" value="UniProtKB-KW"/>
</dbReference>
<dbReference type="InterPro" id="IPR036890">
    <property type="entry name" value="HATPase_C_sf"/>
</dbReference>
<dbReference type="SMART" id="SM00387">
    <property type="entry name" value="HATPase_c"/>
    <property type="match status" value="1"/>
</dbReference>
<evidence type="ECO:0000256" key="5">
    <source>
        <dbReference type="ARBA" id="ARBA00022679"/>
    </source>
</evidence>
<sequence>MIELGKILIKDSSSIVEARNKIHLLAKDLRFSSMSATRLATITSDLSRSIYQEGMESSLTVGFEERKDIFGLVLIFQGKRTDLNIKQTELFFDNLQILSIKDGLQKIRTFKYLTEPEFKPTEEFISMEKERLIRLSREELFNEVKRKNEELLKIIDERKKMWEKLQDAHRRLEMEKTKVDRKVKRRTQQFQKAKEEAERANQMKSIFLASMSHELRTPLNSVIGFTGIVLQGLAGELNDEQKEQLGMAYGSAKHLLSLINDLLDISKIESGELKPDIREFNIAEAGIEIRDSLKIMAEEKELELIFNIPDISIFSDKRRFEQILLNLVNNAIKFTEKGKVEVKAVEKDENIEVMIKDTGIGIKKEDFHKLFQPFVQLEYTITEGAGTGLGLYLTKNLVQLLKGKIQMESEYRKGSTFTFILPIEYGG</sequence>
<dbReference type="InterPro" id="IPR036097">
    <property type="entry name" value="HisK_dim/P_sf"/>
</dbReference>
<keyword evidence="7" id="KW-0418">Kinase</keyword>
<dbReference type="InterPro" id="IPR003661">
    <property type="entry name" value="HisK_dim/P_dom"/>
</dbReference>
<dbReference type="SUPFAM" id="SSF47384">
    <property type="entry name" value="Homodimeric domain of signal transducing histidine kinase"/>
    <property type="match status" value="1"/>
</dbReference>
<dbReference type="GO" id="GO:0005886">
    <property type="term" value="C:plasma membrane"/>
    <property type="evidence" value="ECO:0007669"/>
    <property type="project" value="TreeGrafter"/>
</dbReference>